<evidence type="ECO:0000313" key="1">
    <source>
        <dbReference type="EMBL" id="TCS79279.1"/>
    </source>
</evidence>
<dbReference type="EMBL" id="SMAA01000007">
    <property type="protein sequence ID" value="TCS79279.1"/>
    <property type="molecule type" value="Genomic_DNA"/>
</dbReference>
<dbReference type="PANTHER" id="PTHR35276:SF1">
    <property type="entry name" value="TRNA (MNM(5)S(2)U34)-METHYLTRANSFERASE, CHLOROPLASTIC"/>
    <property type="match status" value="1"/>
</dbReference>
<dbReference type="GO" id="GO:0032259">
    <property type="term" value="P:methylation"/>
    <property type="evidence" value="ECO:0007669"/>
    <property type="project" value="UniProtKB-KW"/>
</dbReference>
<keyword evidence="1" id="KW-0489">Methyltransferase</keyword>
<dbReference type="AlphaFoldDB" id="A0A4R3K8S1"/>
<proteinExistence type="predicted"/>
<dbReference type="CDD" id="cd02440">
    <property type="entry name" value="AdoMet_MTases"/>
    <property type="match status" value="1"/>
</dbReference>
<evidence type="ECO:0000313" key="2">
    <source>
        <dbReference type="Proteomes" id="UP000295188"/>
    </source>
</evidence>
<organism evidence="1 2">
    <name type="scientific">Pectinatus cerevisiiphilus</name>
    <dbReference type="NCBI Taxonomy" id="86956"/>
    <lineage>
        <taxon>Bacteria</taxon>
        <taxon>Bacillati</taxon>
        <taxon>Bacillota</taxon>
        <taxon>Negativicutes</taxon>
        <taxon>Selenomonadales</taxon>
        <taxon>Selenomonadaceae</taxon>
        <taxon>Pectinatus</taxon>
    </lineage>
</organism>
<dbReference type="InterPro" id="IPR029063">
    <property type="entry name" value="SAM-dependent_MTases_sf"/>
</dbReference>
<sequence>MQTLSNAIQVNHCLLKEVVKDAKLLVDATCGNGLDTLFLARNAQGAHIYAFDIQQKAIDNTKEITKEYVKNISYICDSHINIKKYVRDKSIDAVLFNLGYLPEAAHEITTHADTVIKTVDIVKDLLKTNGIISIVAYPGHDEGYNEYLSLLKYTKMMDKHIFTACWYRLHNHINAPALCWIEKQG</sequence>
<dbReference type="SUPFAM" id="SSF53335">
    <property type="entry name" value="S-adenosyl-L-methionine-dependent methyltransferases"/>
    <property type="match status" value="1"/>
</dbReference>
<gene>
    <name evidence="1" type="ORF">EDC37_10745</name>
</gene>
<dbReference type="Pfam" id="PF06962">
    <property type="entry name" value="rRNA_methylase"/>
    <property type="match status" value="1"/>
</dbReference>
<dbReference type="OrthoDB" id="9792989at2"/>
<dbReference type="Proteomes" id="UP000295188">
    <property type="component" value="Unassembled WGS sequence"/>
</dbReference>
<dbReference type="Gene3D" id="3.40.50.150">
    <property type="entry name" value="Vaccinia Virus protein VP39"/>
    <property type="match status" value="1"/>
</dbReference>
<accession>A0A4R3K8S1</accession>
<comment type="caution">
    <text evidence="1">The sequence shown here is derived from an EMBL/GenBank/DDBJ whole genome shotgun (WGS) entry which is preliminary data.</text>
</comment>
<dbReference type="InterPro" id="IPR010719">
    <property type="entry name" value="MnmM_MeTrfase"/>
</dbReference>
<keyword evidence="1" id="KW-0808">Transferase</keyword>
<protein>
    <submittedName>
        <fullName evidence="1">Putative rRNA methylase</fullName>
    </submittedName>
</protein>
<keyword evidence="2" id="KW-1185">Reference proteome</keyword>
<name>A0A4R3K8S1_9FIRM</name>
<dbReference type="PANTHER" id="PTHR35276">
    <property type="entry name" value="S-ADENOSYL-L-METHIONINE-DEPENDENT METHYLTRANSFERASES SUPERFAMILY PROTEIN"/>
    <property type="match status" value="1"/>
</dbReference>
<dbReference type="RefSeq" id="WP_132548990.1">
    <property type="nucleotide sequence ID" value="NZ_SMAA01000007.1"/>
</dbReference>
<dbReference type="GO" id="GO:0008168">
    <property type="term" value="F:methyltransferase activity"/>
    <property type="evidence" value="ECO:0007669"/>
    <property type="project" value="UniProtKB-KW"/>
</dbReference>
<reference evidence="1 2" key="1">
    <citation type="submission" date="2019-03" db="EMBL/GenBank/DDBJ databases">
        <title>Genomic Encyclopedia of Type Strains, Phase IV (KMG-IV): sequencing the most valuable type-strain genomes for metagenomic binning, comparative biology and taxonomic classification.</title>
        <authorList>
            <person name="Goeker M."/>
        </authorList>
    </citation>
    <scope>NUCLEOTIDE SEQUENCE [LARGE SCALE GENOMIC DNA]</scope>
    <source>
        <strain evidence="1 2">DSM 20467</strain>
    </source>
</reference>